<evidence type="ECO:0000313" key="10">
    <source>
        <dbReference type="Proteomes" id="UP000261660"/>
    </source>
</evidence>
<evidence type="ECO:0000259" key="8">
    <source>
        <dbReference type="SMART" id="SM00272"/>
    </source>
</evidence>
<feature type="signal peptide" evidence="7">
    <location>
        <begin position="1"/>
        <end position="22"/>
    </location>
</feature>
<evidence type="ECO:0000256" key="7">
    <source>
        <dbReference type="SAM" id="SignalP"/>
    </source>
</evidence>
<dbReference type="Pfam" id="PF00322">
    <property type="entry name" value="Endothelin"/>
    <property type="match status" value="1"/>
</dbReference>
<evidence type="ECO:0000256" key="6">
    <source>
        <dbReference type="SAM" id="MobiDB-lite"/>
    </source>
</evidence>
<feature type="domain" description="Endothelin-like toxin" evidence="8">
    <location>
        <begin position="46"/>
        <end position="67"/>
    </location>
</feature>
<dbReference type="AlphaFoldDB" id="A0A3Q3EQG0"/>
<dbReference type="GO" id="GO:0003100">
    <property type="term" value="P:regulation of systemic arterial blood pressure by endothelin"/>
    <property type="evidence" value="ECO:0007669"/>
    <property type="project" value="TreeGrafter"/>
</dbReference>
<evidence type="ECO:0000256" key="2">
    <source>
        <dbReference type="ARBA" id="ARBA00010959"/>
    </source>
</evidence>
<dbReference type="Proteomes" id="UP000261660">
    <property type="component" value="Unplaced"/>
</dbReference>
<keyword evidence="3" id="KW-0964">Secreted</keyword>
<dbReference type="GO" id="GO:0005615">
    <property type="term" value="C:extracellular space"/>
    <property type="evidence" value="ECO:0007669"/>
    <property type="project" value="TreeGrafter"/>
</dbReference>
<dbReference type="InterPro" id="IPR020475">
    <property type="entry name" value="Endothelin"/>
</dbReference>
<comment type="subcellular location">
    <subcellularLocation>
        <location evidence="1">Secreted</location>
    </subcellularLocation>
</comment>
<feature type="region of interest" description="Disordered" evidence="6">
    <location>
        <begin position="139"/>
        <end position="159"/>
    </location>
</feature>
<dbReference type="STRING" id="56723.ENSLBEP00000009706"/>
<organism evidence="9 10">
    <name type="scientific">Labrus bergylta</name>
    <name type="common">ballan wrasse</name>
    <dbReference type="NCBI Taxonomy" id="56723"/>
    <lineage>
        <taxon>Eukaryota</taxon>
        <taxon>Metazoa</taxon>
        <taxon>Chordata</taxon>
        <taxon>Craniata</taxon>
        <taxon>Vertebrata</taxon>
        <taxon>Euteleostomi</taxon>
        <taxon>Actinopterygii</taxon>
        <taxon>Neopterygii</taxon>
        <taxon>Teleostei</taxon>
        <taxon>Neoteleostei</taxon>
        <taxon>Acanthomorphata</taxon>
        <taxon>Eupercaria</taxon>
        <taxon>Labriformes</taxon>
        <taxon>Labridae</taxon>
        <taxon>Labrus</taxon>
    </lineage>
</organism>
<dbReference type="PROSITE" id="PS00270">
    <property type="entry name" value="ENDOTHELIN"/>
    <property type="match status" value="2"/>
</dbReference>
<evidence type="ECO:0000256" key="1">
    <source>
        <dbReference type="ARBA" id="ARBA00004613"/>
    </source>
</evidence>
<dbReference type="GO" id="GO:0014826">
    <property type="term" value="P:vein smooth muscle contraction"/>
    <property type="evidence" value="ECO:0007669"/>
    <property type="project" value="TreeGrafter"/>
</dbReference>
<feature type="chain" id="PRO_5018730312" evidence="7">
    <location>
        <begin position="23"/>
        <end position="159"/>
    </location>
</feature>
<feature type="domain" description="Endothelin-like toxin" evidence="8">
    <location>
        <begin position="92"/>
        <end position="113"/>
    </location>
</feature>
<dbReference type="PANTHER" id="PTHR13874">
    <property type="entry name" value="ENDOTHELIN"/>
    <property type="match status" value="1"/>
</dbReference>
<dbReference type="InParanoid" id="A0A3Q3EQG0"/>
<dbReference type="InterPro" id="IPR019764">
    <property type="entry name" value="Endothelin_toxin_CS"/>
</dbReference>
<reference evidence="9" key="1">
    <citation type="submission" date="2025-08" db="UniProtKB">
        <authorList>
            <consortium name="Ensembl"/>
        </authorList>
    </citation>
    <scope>IDENTIFICATION</scope>
</reference>
<dbReference type="InterPro" id="IPR001928">
    <property type="entry name" value="Endothln-like_toxin"/>
</dbReference>
<dbReference type="GO" id="GO:0019229">
    <property type="term" value="P:regulation of vasoconstriction"/>
    <property type="evidence" value="ECO:0007669"/>
    <property type="project" value="InterPro"/>
</dbReference>
<dbReference type="GO" id="GO:0031708">
    <property type="term" value="F:endothelin B receptor binding"/>
    <property type="evidence" value="ECO:0007669"/>
    <property type="project" value="TreeGrafter"/>
</dbReference>
<comment type="similarity">
    <text evidence="2">Belongs to the endothelin/sarafotoxin family.</text>
</comment>
<dbReference type="PRINTS" id="PR00365">
    <property type="entry name" value="ENDOTHELIN"/>
</dbReference>
<dbReference type="GeneTree" id="ENSGT00950000183053"/>
<keyword evidence="7" id="KW-0732">Signal</keyword>
<keyword evidence="5" id="KW-0839">Vasoconstrictor</keyword>
<feature type="compositionally biased region" description="Polar residues" evidence="6">
    <location>
        <begin position="147"/>
        <end position="159"/>
    </location>
</feature>
<dbReference type="OrthoDB" id="8873756at2759"/>
<keyword evidence="10" id="KW-1185">Reference proteome</keyword>
<name>A0A3Q3EQG0_9LABR</name>
<evidence type="ECO:0000256" key="3">
    <source>
        <dbReference type="ARBA" id="ARBA00022525"/>
    </source>
</evidence>
<evidence type="ECO:0000313" key="9">
    <source>
        <dbReference type="Ensembl" id="ENSLBEP00000009706.1"/>
    </source>
</evidence>
<dbReference type="SMART" id="SM00272">
    <property type="entry name" value="END"/>
    <property type="match status" value="2"/>
</dbReference>
<evidence type="ECO:0000256" key="4">
    <source>
        <dbReference type="ARBA" id="ARBA00022858"/>
    </source>
</evidence>
<accession>A0A3Q3EQG0</accession>
<sequence>MSPDTSLLVLITVWASVQDGFGLPVMKQLHAEADDDVPTQRVRTKRCACSSQMDSECHYFCHLDIIWINTPSKTTAYGLGNSLSRRRRSTCRCACAIPGDQTCTNFCKLSPGTINLDRSLKKRQANILSILRATAIMSGRTLDPPDSDQSFEAQSENTR</sequence>
<protein>
    <submittedName>
        <fullName evidence="9">Endothelin-2-like</fullName>
    </submittedName>
</protein>
<reference evidence="9" key="2">
    <citation type="submission" date="2025-09" db="UniProtKB">
        <authorList>
            <consortium name="Ensembl"/>
        </authorList>
    </citation>
    <scope>IDENTIFICATION</scope>
</reference>
<dbReference type="PANTHER" id="PTHR13874:SF9">
    <property type="entry name" value="ENDOTHELIN-2"/>
    <property type="match status" value="1"/>
</dbReference>
<evidence type="ECO:0000256" key="5">
    <source>
        <dbReference type="ARBA" id="ARBA00023322"/>
    </source>
</evidence>
<keyword evidence="4" id="KW-0838">Vasoactive</keyword>
<dbReference type="GO" id="GO:0006874">
    <property type="term" value="P:intracellular calcium ion homeostasis"/>
    <property type="evidence" value="ECO:0007669"/>
    <property type="project" value="TreeGrafter"/>
</dbReference>
<dbReference type="GO" id="GO:0005179">
    <property type="term" value="F:hormone activity"/>
    <property type="evidence" value="ECO:0007669"/>
    <property type="project" value="TreeGrafter"/>
</dbReference>
<dbReference type="Ensembl" id="ENSLBET00000010230.1">
    <property type="protein sequence ID" value="ENSLBEP00000009706.1"/>
    <property type="gene ID" value="ENSLBEG00000007514.1"/>
</dbReference>
<proteinExistence type="inferred from homology"/>